<accession>A0A1I1E221</accession>
<reference evidence="1 2" key="1">
    <citation type="submission" date="2016-10" db="EMBL/GenBank/DDBJ databases">
        <authorList>
            <person name="de Groot N.N."/>
        </authorList>
    </citation>
    <scope>NUCLEOTIDE SEQUENCE [LARGE SCALE GENOMIC DNA]</scope>
    <source>
        <strain evidence="1 2">DSM 22900</strain>
    </source>
</reference>
<dbReference type="Proteomes" id="UP000199577">
    <property type="component" value="Unassembled WGS sequence"/>
</dbReference>
<dbReference type="STRING" id="623281.SAMN05421747_101272"/>
<evidence type="ECO:0000313" key="1">
    <source>
        <dbReference type="EMBL" id="SFB81319.1"/>
    </source>
</evidence>
<name>A0A1I1E221_9SPHI</name>
<gene>
    <name evidence="1" type="ORF">SAMN05421747_101272</name>
</gene>
<dbReference type="AlphaFoldDB" id="A0A1I1E221"/>
<evidence type="ECO:0000313" key="2">
    <source>
        <dbReference type="Proteomes" id="UP000199577"/>
    </source>
</evidence>
<protein>
    <submittedName>
        <fullName evidence="1">Uncharacterized protein</fullName>
    </submittedName>
</protein>
<organism evidence="1 2">
    <name type="scientific">Parapedobacter composti</name>
    <dbReference type="NCBI Taxonomy" id="623281"/>
    <lineage>
        <taxon>Bacteria</taxon>
        <taxon>Pseudomonadati</taxon>
        <taxon>Bacteroidota</taxon>
        <taxon>Sphingobacteriia</taxon>
        <taxon>Sphingobacteriales</taxon>
        <taxon>Sphingobacteriaceae</taxon>
        <taxon>Parapedobacter</taxon>
    </lineage>
</organism>
<sequence>MLSLPVVRKHRHIRSALALFQAALFCLIIGSGTVFMHKHKTADGRIVIHTHPYNLKKNQNSNQHHQSQSQIHLLDVIFQGSYLQPALFQVDFSLILSFEIPFTIRQVPFLMVNCGHHLFLRGPPTQLS</sequence>
<proteinExistence type="predicted"/>
<keyword evidence="2" id="KW-1185">Reference proteome</keyword>
<dbReference type="EMBL" id="FOLL01000001">
    <property type="protein sequence ID" value="SFB81319.1"/>
    <property type="molecule type" value="Genomic_DNA"/>
</dbReference>